<evidence type="ECO:0000313" key="1">
    <source>
        <dbReference type="EMBL" id="KJH49900.1"/>
    </source>
</evidence>
<dbReference type="Proteomes" id="UP000053766">
    <property type="component" value="Unassembled WGS sequence"/>
</dbReference>
<dbReference type="Gene3D" id="1.10.8.10">
    <property type="entry name" value="DNA helicase RuvA subunit, C-terminal domain"/>
    <property type="match status" value="1"/>
</dbReference>
<evidence type="ECO:0000313" key="2">
    <source>
        <dbReference type="Proteomes" id="UP000053766"/>
    </source>
</evidence>
<sequence>MLARRIFQSKSLRFRRIAPDPEVLYASQLEQLAGMGFSNRAQNIAGKINVQYIYQIAHNNGDNVTSTIIALRASFGDLNAAVERLLNSP</sequence>
<accession>A0A0D8XZK3</accession>
<name>A0A0D8XZK3_DICVI</name>
<gene>
    <name evidence="1" type="ORF">DICVIV_03929</name>
</gene>
<dbReference type="AlphaFoldDB" id="A0A0D8XZK3"/>
<reference evidence="1 2" key="1">
    <citation type="submission" date="2013-11" db="EMBL/GenBank/DDBJ databases">
        <title>Draft genome of the bovine lungworm Dictyocaulus viviparus.</title>
        <authorList>
            <person name="Mitreva M."/>
        </authorList>
    </citation>
    <scope>NUCLEOTIDE SEQUENCE [LARGE SCALE GENOMIC DNA]</scope>
    <source>
        <strain evidence="1 2">HannoverDv2000</strain>
    </source>
</reference>
<evidence type="ECO:0008006" key="3">
    <source>
        <dbReference type="Google" id="ProtNLM"/>
    </source>
</evidence>
<dbReference type="EMBL" id="KN716220">
    <property type="protein sequence ID" value="KJH49900.1"/>
    <property type="molecule type" value="Genomic_DNA"/>
</dbReference>
<proteinExistence type="predicted"/>
<dbReference type="OrthoDB" id="9450922at2759"/>
<reference evidence="2" key="2">
    <citation type="journal article" date="2016" name="Sci. Rep.">
        <title>Dictyocaulus viviparus genome, variome and transcriptome elucidate lungworm biology and support future intervention.</title>
        <authorList>
            <person name="McNulty S.N."/>
            <person name="Strube C."/>
            <person name="Rosa B.A."/>
            <person name="Martin J.C."/>
            <person name="Tyagi R."/>
            <person name="Choi Y.J."/>
            <person name="Wang Q."/>
            <person name="Hallsworth Pepin K."/>
            <person name="Zhang X."/>
            <person name="Ozersky P."/>
            <person name="Wilson R.K."/>
            <person name="Sternberg P.W."/>
            <person name="Gasser R.B."/>
            <person name="Mitreva M."/>
        </authorList>
    </citation>
    <scope>NUCLEOTIDE SEQUENCE [LARGE SCALE GENOMIC DNA]</scope>
    <source>
        <strain evidence="2">HannoverDv2000</strain>
    </source>
</reference>
<protein>
    <recommendedName>
        <fullName evidence="3">UBA domain-containing protein</fullName>
    </recommendedName>
</protein>
<dbReference type="STRING" id="29172.A0A0D8XZK3"/>
<keyword evidence="2" id="KW-1185">Reference proteome</keyword>
<organism evidence="1 2">
    <name type="scientific">Dictyocaulus viviparus</name>
    <name type="common">Bovine lungworm</name>
    <dbReference type="NCBI Taxonomy" id="29172"/>
    <lineage>
        <taxon>Eukaryota</taxon>
        <taxon>Metazoa</taxon>
        <taxon>Ecdysozoa</taxon>
        <taxon>Nematoda</taxon>
        <taxon>Chromadorea</taxon>
        <taxon>Rhabditida</taxon>
        <taxon>Rhabditina</taxon>
        <taxon>Rhabditomorpha</taxon>
        <taxon>Strongyloidea</taxon>
        <taxon>Metastrongylidae</taxon>
        <taxon>Dictyocaulus</taxon>
    </lineage>
</organism>